<dbReference type="EMBL" id="JACGWJ010000003">
    <property type="protein sequence ID" value="KAL0430865.1"/>
    <property type="molecule type" value="Genomic_DNA"/>
</dbReference>
<evidence type="ECO:0008006" key="2">
    <source>
        <dbReference type="Google" id="ProtNLM"/>
    </source>
</evidence>
<organism evidence="1">
    <name type="scientific">Sesamum radiatum</name>
    <name type="common">Black benniseed</name>
    <dbReference type="NCBI Taxonomy" id="300843"/>
    <lineage>
        <taxon>Eukaryota</taxon>
        <taxon>Viridiplantae</taxon>
        <taxon>Streptophyta</taxon>
        <taxon>Embryophyta</taxon>
        <taxon>Tracheophyta</taxon>
        <taxon>Spermatophyta</taxon>
        <taxon>Magnoliopsida</taxon>
        <taxon>eudicotyledons</taxon>
        <taxon>Gunneridae</taxon>
        <taxon>Pentapetalae</taxon>
        <taxon>asterids</taxon>
        <taxon>lamiids</taxon>
        <taxon>Lamiales</taxon>
        <taxon>Pedaliaceae</taxon>
        <taxon>Sesamum</taxon>
    </lineage>
</organism>
<reference evidence="1" key="1">
    <citation type="submission" date="2020-06" db="EMBL/GenBank/DDBJ databases">
        <authorList>
            <person name="Li T."/>
            <person name="Hu X."/>
            <person name="Zhang T."/>
            <person name="Song X."/>
            <person name="Zhang H."/>
            <person name="Dai N."/>
            <person name="Sheng W."/>
            <person name="Hou X."/>
            <person name="Wei L."/>
        </authorList>
    </citation>
    <scope>NUCLEOTIDE SEQUENCE</scope>
    <source>
        <strain evidence="1">G02</strain>
        <tissue evidence="1">Leaf</tissue>
    </source>
</reference>
<evidence type="ECO:0000313" key="1">
    <source>
        <dbReference type="EMBL" id="KAL0430865.1"/>
    </source>
</evidence>
<sequence length="379" mass="43028">MGFYNHPIPVKRKESWDLPRRLQAVSVSPWVFMGDFNEILDQHEKWVLRLEQWRIEAFCLCLEDCGLSDLRFSRHKFTWCNNRVHPAIVREKLDRASGEKRWVLLFPNSQRSLRKGGSAERGVTGGVLLQKGFSLWIIFTSTTPTLRVVNECLTCLTPKVSAAVNVDLIRPYTADEVQQTLNQMHPLKSPGPESFWSRNQLQKSAVVFSKNTPEEHREVLGKFLGSPVVDQHVKYLVLPAVLGRSKREVFDGLKDRTWRKMQTWSARRLSQARRGVDKVARATYAVSCSSRGTLTSSSRALAWSFIWGTRSGVYDVILCMEVLSRGSSFSFQPEERGVFVDSSCILCGLDEGVYSHVARLLLCTPVLGAGSHSHSHYRT</sequence>
<dbReference type="PANTHER" id="PTHR33710">
    <property type="entry name" value="BNAC02G09200D PROTEIN"/>
    <property type="match status" value="1"/>
</dbReference>
<dbReference type="SUPFAM" id="SSF56219">
    <property type="entry name" value="DNase I-like"/>
    <property type="match status" value="1"/>
</dbReference>
<dbReference type="InterPro" id="IPR036691">
    <property type="entry name" value="Endo/exonu/phosph_ase_sf"/>
</dbReference>
<reference evidence="1" key="2">
    <citation type="journal article" date="2024" name="Plant">
        <title>Genomic evolution and insights into agronomic trait innovations of Sesamum species.</title>
        <authorList>
            <person name="Miao H."/>
            <person name="Wang L."/>
            <person name="Qu L."/>
            <person name="Liu H."/>
            <person name="Sun Y."/>
            <person name="Le M."/>
            <person name="Wang Q."/>
            <person name="Wei S."/>
            <person name="Zheng Y."/>
            <person name="Lin W."/>
            <person name="Duan Y."/>
            <person name="Cao H."/>
            <person name="Xiong S."/>
            <person name="Wang X."/>
            <person name="Wei L."/>
            <person name="Li C."/>
            <person name="Ma Q."/>
            <person name="Ju M."/>
            <person name="Zhao R."/>
            <person name="Li G."/>
            <person name="Mu C."/>
            <person name="Tian Q."/>
            <person name="Mei H."/>
            <person name="Zhang T."/>
            <person name="Gao T."/>
            <person name="Zhang H."/>
        </authorList>
    </citation>
    <scope>NUCLEOTIDE SEQUENCE</scope>
    <source>
        <strain evidence="1">G02</strain>
    </source>
</reference>
<accession>A0AAW2VQ16</accession>
<dbReference type="Gene3D" id="3.60.10.10">
    <property type="entry name" value="Endonuclease/exonuclease/phosphatase"/>
    <property type="match status" value="1"/>
</dbReference>
<name>A0AAW2VQ16_SESRA</name>
<dbReference type="AlphaFoldDB" id="A0AAW2VQ16"/>
<dbReference type="PANTHER" id="PTHR33710:SF71">
    <property type="entry name" value="ENDONUCLEASE_EXONUCLEASE_PHOSPHATASE DOMAIN-CONTAINING PROTEIN"/>
    <property type="match status" value="1"/>
</dbReference>
<protein>
    <recommendedName>
        <fullName evidence="2">Endonuclease/exonuclease/phosphatase</fullName>
    </recommendedName>
</protein>
<proteinExistence type="predicted"/>
<gene>
    <name evidence="1" type="ORF">Sradi_0712500</name>
</gene>
<comment type="caution">
    <text evidence="1">The sequence shown here is derived from an EMBL/GenBank/DDBJ whole genome shotgun (WGS) entry which is preliminary data.</text>
</comment>